<evidence type="ECO:0000256" key="1">
    <source>
        <dbReference type="ARBA" id="ARBA00023284"/>
    </source>
</evidence>
<feature type="signal peptide" evidence="2">
    <location>
        <begin position="1"/>
        <end position="24"/>
    </location>
</feature>
<dbReference type="Gene3D" id="1.25.40.10">
    <property type="entry name" value="Tetratricopeptide repeat domain"/>
    <property type="match status" value="1"/>
</dbReference>
<dbReference type="Proteomes" id="UP000245647">
    <property type="component" value="Unassembled WGS sequence"/>
</dbReference>
<feature type="chain" id="PRO_5015749697" description="Thioredoxin domain-containing protein" evidence="2">
    <location>
        <begin position="25"/>
        <end position="501"/>
    </location>
</feature>
<evidence type="ECO:0000259" key="3">
    <source>
        <dbReference type="PROSITE" id="PS51352"/>
    </source>
</evidence>
<dbReference type="InterPro" id="IPR017937">
    <property type="entry name" value="Thioredoxin_CS"/>
</dbReference>
<evidence type="ECO:0000313" key="5">
    <source>
        <dbReference type="Proteomes" id="UP000245647"/>
    </source>
</evidence>
<dbReference type="EMBL" id="QEAS01000023">
    <property type="protein sequence ID" value="PWG78548.1"/>
    <property type="molecule type" value="Genomic_DNA"/>
</dbReference>
<dbReference type="PANTHER" id="PTHR42852:SF17">
    <property type="entry name" value="THIOREDOXIN-LIKE PROTEIN HI_1115"/>
    <property type="match status" value="1"/>
</dbReference>
<dbReference type="PANTHER" id="PTHR42852">
    <property type="entry name" value="THIOL:DISULFIDE INTERCHANGE PROTEIN DSBE"/>
    <property type="match status" value="1"/>
</dbReference>
<dbReference type="PROSITE" id="PS00194">
    <property type="entry name" value="THIOREDOXIN_1"/>
    <property type="match status" value="1"/>
</dbReference>
<organism evidence="4 5">
    <name type="scientific">Pararcticibacter amylolyticus</name>
    <dbReference type="NCBI Taxonomy" id="2173175"/>
    <lineage>
        <taxon>Bacteria</taxon>
        <taxon>Pseudomonadati</taxon>
        <taxon>Bacteroidota</taxon>
        <taxon>Sphingobacteriia</taxon>
        <taxon>Sphingobacteriales</taxon>
        <taxon>Sphingobacteriaceae</taxon>
        <taxon>Pararcticibacter</taxon>
    </lineage>
</organism>
<dbReference type="AlphaFoldDB" id="A0A2U2PAX1"/>
<accession>A0A2U2PAX1</accession>
<dbReference type="Pfam" id="PF00578">
    <property type="entry name" value="AhpC-TSA"/>
    <property type="match status" value="1"/>
</dbReference>
<dbReference type="InterPro" id="IPR036249">
    <property type="entry name" value="Thioredoxin-like_sf"/>
</dbReference>
<gene>
    <name evidence="4" type="ORF">DDR33_21535</name>
</gene>
<dbReference type="GO" id="GO:0016491">
    <property type="term" value="F:oxidoreductase activity"/>
    <property type="evidence" value="ECO:0007669"/>
    <property type="project" value="InterPro"/>
</dbReference>
<dbReference type="CDD" id="cd02966">
    <property type="entry name" value="TlpA_like_family"/>
    <property type="match status" value="1"/>
</dbReference>
<dbReference type="PROSITE" id="PS51352">
    <property type="entry name" value="THIOREDOXIN_2"/>
    <property type="match status" value="1"/>
</dbReference>
<evidence type="ECO:0000256" key="2">
    <source>
        <dbReference type="SAM" id="SignalP"/>
    </source>
</evidence>
<dbReference type="InterPro" id="IPR000866">
    <property type="entry name" value="AhpC/TSA"/>
</dbReference>
<reference evidence="4 5" key="1">
    <citation type="submission" date="2018-04" db="EMBL/GenBank/DDBJ databases">
        <title>Pedobacter chongqingensis sp. nov., isolated from a rottenly hemp rope.</title>
        <authorList>
            <person name="Cai Y."/>
        </authorList>
    </citation>
    <scope>NUCLEOTIDE SEQUENCE [LARGE SCALE GENOMIC DNA]</scope>
    <source>
        <strain evidence="4 5">FJ4-8</strain>
    </source>
</reference>
<sequence length="501" mass="56312">MDTMKYKGVFVCAAVLLSVVTLHAQPQNGMNPDSVKKQLDRLAASKDPAVLQLLNSRLKALAASSREDDMGIAASYYFRINNTKAFDSVVTAAIRKFPRGLEARSKAQQEITRMKSLPEMEEGYRAFIKNFPPGNYPRLPLGEDRLPYDRIRYTLAKGYAMEKNKAKANYYAGLLEADFWKRKPYHDLSDIFHANGDLTNAALYQKKAVEATLPYAEGKIGNSTAAKWAASGYAEMCGGYARILYEQKKYLEALKYIEIADSAAKGRSTPVNFTYANILIALNRDRDAYDKIEMAVRSGETTEEMWEVFRMLYVRVKGSNAGLETLTEDIRKGAGNDLKERLMKKMISEPAVDFTLTDLNGKKVTLSAFKGKIVILDFWATWCVPCKASFPAMQMAVDKYKDDPDVKFLFIHTWERTPDPAADARAYIAGMKYDFHVLMDTKDPETKANKVVADYHVSGIPAKFLIDGKGNIRFKLTGFNSSRQAAVDEISLMVDMVRSEK</sequence>
<keyword evidence="5" id="KW-1185">Reference proteome</keyword>
<proteinExistence type="predicted"/>
<evidence type="ECO:0000313" key="4">
    <source>
        <dbReference type="EMBL" id="PWG78548.1"/>
    </source>
</evidence>
<dbReference type="SUPFAM" id="SSF52833">
    <property type="entry name" value="Thioredoxin-like"/>
    <property type="match status" value="1"/>
</dbReference>
<name>A0A2U2PAX1_9SPHI</name>
<dbReference type="GO" id="GO:0016209">
    <property type="term" value="F:antioxidant activity"/>
    <property type="evidence" value="ECO:0007669"/>
    <property type="project" value="InterPro"/>
</dbReference>
<protein>
    <recommendedName>
        <fullName evidence="3">Thioredoxin domain-containing protein</fullName>
    </recommendedName>
</protein>
<dbReference type="InterPro" id="IPR013766">
    <property type="entry name" value="Thioredoxin_domain"/>
</dbReference>
<keyword evidence="1" id="KW-0676">Redox-active center</keyword>
<dbReference type="InterPro" id="IPR050553">
    <property type="entry name" value="Thioredoxin_ResA/DsbE_sf"/>
</dbReference>
<keyword evidence="2" id="KW-0732">Signal</keyword>
<dbReference type="InterPro" id="IPR011990">
    <property type="entry name" value="TPR-like_helical_dom_sf"/>
</dbReference>
<comment type="caution">
    <text evidence="4">The sequence shown here is derived from an EMBL/GenBank/DDBJ whole genome shotgun (WGS) entry which is preliminary data.</text>
</comment>
<feature type="domain" description="Thioredoxin" evidence="3">
    <location>
        <begin position="345"/>
        <end position="499"/>
    </location>
</feature>
<dbReference type="Gene3D" id="3.40.30.10">
    <property type="entry name" value="Glutaredoxin"/>
    <property type="match status" value="1"/>
</dbReference>
<dbReference type="GO" id="GO:0006950">
    <property type="term" value="P:response to stress"/>
    <property type="evidence" value="ECO:0007669"/>
    <property type="project" value="UniProtKB-ARBA"/>
</dbReference>